<dbReference type="InterPro" id="IPR029510">
    <property type="entry name" value="Ald_DH_CS_GLU"/>
</dbReference>
<dbReference type="Gene3D" id="3.40.309.10">
    <property type="entry name" value="Aldehyde Dehydrogenase, Chain A, domain 2"/>
    <property type="match status" value="1"/>
</dbReference>
<comment type="caution">
    <text evidence="7">The sequence shown here is derived from an EMBL/GenBank/DDBJ whole genome shotgun (WGS) entry which is preliminary data.</text>
</comment>
<dbReference type="PANTHER" id="PTHR43570:SF16">
    <property type="entry name" value="ALDEHYDE DEHYDROGENASE TYPE III, ISOFORM Q"/>
    <property type="match status" value="1"/>
</dbReference>
<evidence type="ECO:0000256" key="1">
    <source>
        <dbReference type="ARBA" id="ARBA00009986"/>
    </source>
</evidence>
<dbReference type="InterPro" id="IPR015590">
    <property type="entry name" value="Aldehyde_DH_dom"/>
</dbReference>
<dbReference type="InterPro" id="IPR016163">
    <property type="entry name" value="Ald_DH_C"/>
</dbReference>
<dbReference type="RefSeq" id="WP_131257889.1">
    <property type="nucleotide sequence ID" value="NZ_JBHSUS010000001.1"/>
</dbReference>
<dbReference type="Pfam" id="PF00171">
    <property type="entry name" value="Aldedh"/>
    <property type="match status" value="1"/>
</dbReference>
<evidence type="ECO:0000256" key="3">
    <source>
        <dbReference type="PIRNR" id="PIRNR036492"/>
    </source>
</evidence>
<accession>A0ABW1XME5</accession>
<organism evidence="7 8">
    <name type="scientific">Pseudobowmanella zhangzhouensis</name>
    <dbReference type="NCBI Taxonomy" id="1537679"/>
    <lineage>
        <taxon>Bacteria</taxon>
        <taxon>Pseudomonadati</taxon>
        <taxon>Pseudomonadota</taxon>
        <taxon>Gammaproteobacteria</taxon>
        <taxon>Alteromonadales</taxon>
        <taxon>Alteromonadaceae</taxon>
    </lineage>
</organism>
<dbReference type="SUPFAM" id="SSF53720">
    <property type="entry name" value="ALDH-like"/>
    <property type="match status" value="1"/>
</dbReference>
<keyword evidence="2 3" id="KW-0560">Oxidoreductase</keyword>
<dbReference type="PROSITE" id="PS00687">
    <property type="entry name" value="ALDEHYDE_DEHYDR_GLU"/>
    <property type="match status" value="1"/>
</dbReference>
<protein>
    <recommendedName>
        <fullName evidence="3">Aldehyde dehydrogenase</fullName>
    </recommendedName>
</protein>
<dbReference type="Proteomes" id="UP001596364">
    <property type="component" value="Unassembled WGS sequence"/>
</dbReference>
<gene>
    <name evidence="7" type="ORF">ACFP85_14430</name>
</gene>
<evidence type="ECO:0000256" key="4">
    <source>
        <dbReference type="PROSITE-ProRule" id="PRU10007"/>
    </source>
</evidence>
<evidence type="ECO:0000259" key="6">
    <source>
        <dbReference type="Pfam" id="PF00171"/>
    </source>
</evidence>
<evidence type="ECO:0000313" key="7">
    <source>
        <dbReference type="EMBL" id="MFC6441346.1"/>
    </source>
</evidence>
<evidence type="ECO:0000256" key="2">
    <source>
        <dbReference type="ARBA" id="ARBA00023002"/>
    </source>
</evidence>
<dbReference type="CDD" id="cd07087">
    <property type="entry name" value="ALDH_F3-13-14_CALDH-like"/>
    <property type="match status" value="1"/>
</dbReference>
<reference evidence="8" key="1">
    <citation type="journal article" date="2019" name="Int. J. Syst. Evol. Microbiol.">
        <title>The Global Catalogue of Microorganisms (GCM) 10K type strain sequencing project: providing services to taxonomists for standard genome sequencing and annotation.</title>
        <authorList>
            <consortium name="The Broad Institute Genomics Platform"/>
            <consortium name="The Broad Institute Genome Sequencing Center for Infectious Disease"/>
            <person name="Wu L."/>
            <person name="Ma J."/>
        </authorList>
    </citation>
    <scope>NUCLEOTIDE SEQUENCE [LARGE SCALE GENOMIC DNA]</scope>
    <source>
        <strain evidence="8">CGMCC 1.16031</strain>
    </source>
</reference>
<dbReference type="InterPro" id="IPR012394">
    <property type="entry name" value="Aldehyde_DH_NAD(P)"/>
</dbReference>
<keyword evidence="8" id="KW-1185">Reference proteome</keyword>
<name>A0ABW1XME5_9ALTE</name>
<dbReference type="InterPro" id="IPR016161">
    <property type="entry name" value="Ald_DH/histidinol_DH"/>
</dbReference>
<proteinExistence type="inferred from homology"/>
<dbReference type="InterPro" id="IPR016162">
    <property type="entry name" value="Ald_DH_N"/>
</dbReference>
<dbReference type="PIRSF" id="PIRSF036492">
    <property type="entry name" value="ALDH"/>
    <property type="match status" value="1"/>
</dbReference>
<feature type="domain" description="Aldehyde dehydrogenase" evidence="6">
    <location>
        <begin position="7"/>
        <end position="427"/>
    </location>
</feature>
<dbReference type="PANTHER" id="PTHR43570">
    <property type="entry name" value="ALDEHYDE DEHYDROGENASE"/>
    <property type="match status" value="1"/>
</dbReference>
<evidence type="ECO:0000256" key="5">
    <source>
        <dbReference type="RuleBase" id="RU003345"/>
    </source>
</evidence>
<dbReference type="EMBL" id="JBHSUS010000001">
    <property type="protein sequence ID" value="MFC6441346.1"/>
    <property type="molecule type" value="Genomic_DNA"/>
</dbReference>
<sequence>MEISNLINQLRSRFHQGVTRPLAWRKQQLQQLRKLLTDNEQAISAALHADLGKCHSEAWLSETGFLLSDIDHTLSHLNKWSKPRRVSTPLVAQPGNSYMQPEPKGVVLIIGAWNYPLQLTLAPLVAAIAAGNCAVLKPSELAAHTDKLIAELLPAYLDRDCFAVVQGGVEPTTALLAEQFDHIFYTGGEAVGKIVMRAAADYLTPVTLELGGKSPCVVDSDTNLRVTADRIVWSKWMNAGQTCVAPDYVLVEKVFVPKLLDAIKDSLKRFYGDDPRQSQDYGRIINLRHFERLQGYLEGQNVVHGGQTDPESRYFSPTIVLEPDWYSPVMQQEIFGPILPIVSIEHIADAAAFINQRPKPLAMYIYSNQSQLSKQLIAQTSAGSVCVNDGMMFMANPGLPFGGVGNSGMGAYHGQFGFDTFSHLKAVMKRRFIFDIPLRYPPFSDSKLSILRKLL</sequence>
<feature type="active site" evidence="4">
    <location>
        <position position="209"/>
    </location>
</feature>
<evidence type="ECO:0000313" key="8">
    <source>
        <dbReference type="Proteomes" id="UP001596364"/>
    </source>
</evidence>
<comment type="similarity">
    <text evidence="1 3 5">Belongs to the aldehyde dehydrogenase family.</text>
</comment>
<dbReference type="Gene3D" id="3.40.605.10">
    <property type="entry name" value="Aldehyde Dehydrogenase, Chain A, domain 1"/>
    <property type="match status" value="1"/>
</dbReference>